<dbReference type="EMBL" id="AAWS01000047">
    <property type="protein sequence ID" value="EAY25511.1"/>
    <property type="molecule type" value="Genomic_DNA"/>
</dbReference>
<dbReference type="Proteomes" id="UP000004095">
    <property type="component" value="Unassembled WGS sequence"/>
</dbReference>
<dbReference type="RefSeq" id="WP_002702693.1">
    <property type="nucleotide sequence ID" value="NZ_AAWS01000047.1"/>
</dbReference>
<evidence type="ECO:0000313" key="1">
    <source>
        <dbReference type="EMBL" id="EAY25511.1"/>
    </source>
</evidence>
<protein>
    <submittedName>
        <fullName evidence="1">Uncharacterized protein</fullName>
    </submittedName>
</protein>
<name>A1ZVT4_MICM2</name>
<comment type="caution">
    <text evidence="1">The sequence shown here is derived from an EMBL/GenBank/DDBJ whole genome shotgun (WGS) entry which is preliminary data.</text>
</comment>
<proteinExistence type="predicted"/>
<accession>A1ZVT4</accession>
<dbReference type="AlphaFoldDB" id="A1ZVT4"/>
<keyword evidence="2" id="KW-1185">Reference proteome</keyword>
<gene>
    <name evidence="1" type="ORF">M23134_06210</name>
</gene>
<organism evidence="1 2">
    <name type="scientific">Microscilla marina ATCC 23134</name>
    <dbReference type="NCBI Taxonomy" id="313606"/>
    <lineage>
        <taxon>Bacteria</taxon>
        <taxon>Pseudomonadati</taxon>
        <taxon>Bacteroidota</taxon>
        <taxon>Cytophagia</taxon>
        <taxon>Cytophagales</taxon>
        <taxon>Microscillaceae</taxon>
        <taxon>Microscilla</taxon>
    </lineage>
</organism>
<reference evidence="1 2" key="1">
    <citation type="submission" date="2007-01" db="EMBL/GenBank/DDBJ databases">
        <authorList>
            <person name="Haygood M."/>
            <person name="Podell S."/>
            <person name="Anderson C."/>
            <person name="Hopkinson B."/>
            <person name="Roe K."/>
            <person name="Barbeau K."/>
            <person name="Gaasterland T."/>
            <person name="Ferriera S."/>
            <person name="Johnson J."/>
            <person name="Kravitz S."/>
            <person name="Beeson K."/>
            <person name="Sutton G."/>
            <person name="Rogers Y.-H."/>
            <person name="Friedman R."/>
            <person name="Frazier M."/>
            <person name="Venter J.C."/>
        </authorList>
    </citation>
    <scope>NUCLEOTIDE SEQUENCE [LARGE SCALE GENOMIC DNA]</scope>
    <source>
        <strain evidence="1 2">ATCC 23134</strain>
    </source>
</reference>
<sequence>METKHPVHSFFKASEIWNKSKAMDLEGDKEIEYNTINLPIMDVKVLNQNNVRLMSNLKKRGASLLATLDKGTRFRILNHSNFFKRKYSRNPNVNPNQMRVEIVDGEHTGKSRFINATTLLLDERTAWRNQQKKK</sequence>
<evidence type="ECO:0000313" key="2">
    <source>
        <dbReference type="Proteomes" id="UP000004095"/>
    </source>
</evidence>